<proteinExistence type="predicted"/>
<evidence type="ECO:0000313" key="1">
    <source>
        <dbReference type="EMBL" id="GBM56178.1"/>
    </source>
</evidence>
<reference evidence="1 2" key="1">
    <citation type="journal article" date="2019" name="Sci. Rep.">
        <title>Orb-weaving spider Araneus ventricosus genome elucidates the spidroin gene catalogue.</title>
        <authorList>
            <person name="Kono N."/>
            <person name="Nakamura H."/>
            <person name="Ohtoshi R."/>
            <person name="Moran D.A.P."/>
            <person name="Shinohara A."/>
            <person name="Yoshida Y."/>
            <person name="Fujiwara M."/>
            <person name="Mori M."/>
            <person name="Tomita M."/>
            <person name="Arakawa K."/>
        </authorList>
    </citation>
    <scope>NUCLEOTIDE SEQUENCE [LARGE SCALE GENOMIC DNA]</scope>
</reference>
<name>A0A4Y2GUJ4_ARAVE</name>
<sequence length="87" mass="9341">MLLRQLPFQVLDHMVVAGSKIGTIDDGLTPPSGTSTTAVLCAASHEGERGRGAVSQQLPSVLFDTGVQKLVPRYDVCFNCGGYYIER</sequence>
<organism evidence="1 2">
    <name type="scientific">Araneus ventricosus</name>
    <name type="common">Orbweaver spider</name>
    <name type="synonym">Epeira ventricosa</name>
    <dbReference type="NCBI Taxonomy" id="182803"/>
    <lineage>
        <taxon>Eukaryota</taxon>
        <taxon>Metazoa</taxon>
        <taxon>Ecdysozoa</taxon>
        <taxon>Arthropoda</taxon>
        <taxon>Chelicerata</taxon>
        <taxon>Arachnida</taxon>
        <taxon>Araneae</taxon>
        <taxon>Araneomorphae</taxon>
        <taxon>Entelegynae</taxon>
        <taxon>Araneoidea</taxon>
        <taxon>Araneidae</taxon>
        <taxon>Araneus</taxon>
    </lineage>
</organism>
<accession>A0A4Y2GUJ4</accession>
<dbReference type="Proteomes" id="UP000499080">
    <property type="component" value="Unassembled WGS sequence"/>
</dbReference>
<dbReference type="AlphaFoldDB" id="A0A4Y2GUJ4"/>
<dbReference type="EMBL" id="BGPR01001532">
    <property type="protein sequence ID" value="GBM56178.1"/>
    <property type="molecule type" value="Genomic_DNA"/>
</dbReference>
<gene>
    <name evidence="1" type="ORF">AVEN_226080_1</name>
</gene>
<comment type="caution">
    <text evidence="1">The sequence shown here is derived from an EMBL/GenBank/DDBJ whole genome shotgun (WGS) entry which is preliminary data.</text>
</comment>
<evidence type="ECO:0000313" key="2">
    <source>
        <dbReference type="Proteomes" id="UP000499080"/>
    </source>
</evidence>
<protein>
    <submittedName>
        <fullName evidence="1">Uncharacterized protein</fullName>
    </submittedName>
</protein>
<keyword evidence="2" id="KW-1185">Reference proteome</keyword>